<evidence type="ECO:0000313" key="3">
    <source>
        <dbReference type="Proteomes" id="UP000499080"/>
    </source>
</evidence>
<accession>A0A4Y2I8Q6</accession>
<protein>
    <submittedName>
        <fullName evidence="2">Uncharacterized protein</fullName>
    </submittedName>
</protein>
<dbReference type="EMBL" id="BGPR01261953">
    <property type="protein sequence ID" value="GBM74127.1"/>
    <property type="molecule type" value="Genomic_DNA"/>
</dbReference>
<proteinExistence type="predicted"/>
<evidence type="ECO:0000313" key="2">
    <source>
        <dbReference type="EMBL" id="GBM74127.1"/>
    </source>
</evidence>
<feature type="region of interest" description="Disordered" evidence="1">
    <location>
        <begin position="1"/>
        <end position="31"/>
    </location>
</feature>
<name>A0A4Y2I8Q6_ARAVE</name>
<organism evidence="2 3">
    <name type="scientific">Araneus ventricosus</name>
    <name type="common">Orbweaver spider</name>
    <name type="synonym">Epeira ventricosa</name>
    <dbReference type="NCBI Taxonomy" id="182803"/>
    <lineage>
        <taxon>Eukaryota</taxon>
        <taxon>Metazoa</taxon>
        <taxon>Ecdysozoa</taxon>
        <taxon>Arthropoda</taxon>
        <taxon>Chelicerata</taxon>
        <taxon>Arachnida</taxon>
        <taxon>Araneae</taxon>
        <taxon>Araneomorphae</taxon>
        <taxon>Entelegynae</taxon>
        <taxon>Araneoidea</taxon>
        <taxon>Araneidae</taxon>
        <taxon>Araneus</taxon>
    </lineage>
</organism>
<sequence length="31" mass="3362">MTRTTHEMAPPLQTSAPHQLPSIPVNSKPHG</sequence>
<feature type="non-terminal residue" evidence="2">
    <location>
        <position position="31"/>
    </location>
</feature>
<dbReference type="Proteomes" id="UP000499080">
    <property type="component" value="Unassembled WGS sequence"/>
</dbReference>
<comment type="caution">
    <text evidence="2">The sequence shown here is derived from an EMBL/GenBank/DDBJ whole genome shotgun (WGS) entry which is preliminary data.</text>
</comment>
<evidence type="ECO:0000256" key="1">
    <source>
        <dbReference type="SAM" id="MobiDB-lite"/>
    </source>
</evidence>
<keyword evidence="3" id="KW-1185">Reference proteome</keyword>
<reference evidence="2 3" key="1">
    <citation type="journal article" date="2019" name="Sci. Rep.">
        <title>Orb-weaving spider Araneus ventricosus genome elucidates the spidroin gene catalogue.</title>
        <authorList>
            <person name="Kono N."/>
            <person name="Nakamura H."/>
            <person name="Ohtoshi R."/>
            <person name="Moran D.A.P."/>
            <person name="Shinohara A."/>
            <person name="Yoshida Y."/>
            <person name="Fujiwara M."/>
            <person name="Mori M."/>
            <person name="Tomita M."/>
            <person name="Arakawa K."/>
        </authorList>
    </citation>
    <scope>NUCLEOTIDE SEQUENCE [LARGE SCALE GENOMIC DNA]</scope>
</reference>
<gene>
    <name evidence="2" type="ORF">AVEN_128755_1</name>
</gene>
<dbReference type="AlphaFoldDB" id="A0A4Y2I8Q6"/>